<dbReference type="InterPro" id="IPR050977">
    <property type="entry name" value="Fungal_Meroterpenoid_Isomerase"/>
</dbReference>
<evidence type="ECO:0000313" key="1">
    <source>
        <dbReference type="EMBL" id="RKK66510.1"/>
    </source>
</evidence>
<dbReference type="EMBL" id="MRCX01000286">
    <property type="protein sequence ID" value="RKK66510.1"/>
    <property type="molecule type" value="Genomic_DNA"/>
</dbReference>
<name>A0A420MEM2_FUSOX</name>
<dbReference type="SUPFAM" id="SSF54427">
    <property type="entry name" value="NTF2-like"/>
    <property type="match status" value="1"/>
</dbReference>
<dbReference type="InterPro" id="IPR032710">
    <property type="entry name" value="NTF2-like_dom_sf"/>
</dbReference>
<reference evidence="1 2" key="1">
    <citation type="journal article" date="2018" name="Sci. Rep.">
        <title>Characterisation of pathogen-specific regions and novel effector candidates in Fusarium oxysporum f. sp. cepae.</title>
        <authorList>
            <person name="Armitage A.D."/>
            <person name="Taylor A."/>
            <person name="Sobczyk M.K."/>
            <person name="Baxter L."/>
            <person name="Greenfield B.P."/>
            <person name="Bates H.J."/>
            <person name="Wilson F."/>
            <person name="Jackson A.C."/>
            <person name="Ott S."/>
            <person name="Harrison R.J."/>
            <person name="Clarkson J.P."/>
        </authorList>
    </citation>
    <scope>NUCLEOTIDE SEQUENCE [LARGE SCALE GENOMIC DNA]</scope>
    <source>
        <strain evidence="1 2">Fo_A13</strain>
    </source>
</reference>
<dbReference type="VEuPathDB" id="FungiDB:FOC1_g10005644"/>
<dbReference type="VEuPathDB" id="FungiDB:HZS61_010930"/>
<evidence type="ECO:0000313" key="2">
    <source>
        <dbReference type="Proteomes" id="UP000285084"/>
    </source>
</evidence>
<dbReference type="VEuPathDB" id="FungiDB:FOZG_15344"/>
<comment type="caution">
    <text evidence="1">The sequence shown here is derived from an EMBL/GenBank/DDBJ whole genome shotgun (WGS) entry which is preliminary data.</text>
</comment>
<dbReference type="PANTHER" id="PTHR39598">
    <property type="entry name" value="AUSTINOL SYNTHESIS PROTEIN F-RELATED"/>
    <property type="match status" value="1"/>
</dbReference>
<dbReference type="PANTHER" id="PTHR39598:SF1">
    <property type="entry name" value="AUSTINOID BIOSYNTHESIS CLUSTERS PROTEIN F-RELATED"/>
    <property type="match status" value="1"/>
</dbReference>
<dbReference type="AlphaFoldDB" id="A0A420MEM2"/>
<protein>
    <recommendedName>
        <fullName evidence="3">SnoaL-like domain-containing protein</fullName>
    </recommendedName>
</protein>
<gene>
    <name evidence="1" type="ORF">BFJ69_g15342</name>
</gene>
<accession>A0A420MEM2</accession>
<dbReference type="VEuPathDB" id="FungiDB:FOXG_13397"/>
<evidence type="ECO:0008006" key="3">
    <source>
        <dbReference type="Google" id="ProtNLM"/>
    </source>
</evidence>
<organism evidence="1 2">
    <name type="scientific">Fusarium oxysporum</name>
    <name type="common">Fusarium vascular wilt</name>
    <dbReference type="NCBI Taxonomy" id="5507"/>
    <lineage>
        <taxon>Eukaryota</taxon>
        <taxon>Fungi</taxon>
        <taxon>Dikarya</taxon>
        <taxon>Ascomycota</taxon>
        <taxon>Pezizomycotina</taxon>
        <taxon>Sordariomycetes</taxon>
        <taxon>Hypocreomycetidae</taxon>
        <taxon>Hypocreales</taxon>
        <taxon>Nectriaceae</taxon>
        <taxon>Fusarium</taxon>
        <taxon>Fusarium oxysporum species complex</taxon>
    </lineage>
</organism>
<proteinExistence type="predicted"/>
<dbReference type="Gene3D" id="3.10.450.50">
    <property type="match status" value="1"/>
</dbReference>
<sequence length="159" mass="17381">MSSSSTLLAAATAYIDALASFDPARVQAVLSENYEHTLAPTSMGVESPIRRDAFIPMLCNLKAVTSHYSLRIKKAWANEAAGQVAVWVGGEGDLHPHIKQNTSEDYVFDREYIFILEMDSTGEKVQKAFEFVDTKATETMMGVLGKELQGSEANVSKST</sequence>
<dbReference type="VEuPathDB" id="FungiDB:FOMG_09466"/>
<dbReference type="Proteomes" id="UP000285084">
    <property type="component" value="Unassembled WGS sequence"/>
</dbReference>